<dbReference type="GO" id="GO:0102210">
    <property type="term" value="F:rhamnogalacturonan endolyase activity"/>
    <property type="evidence" value="ECO:0007669"/>
    <property type="project" value="UniProtKB-EC"/>
</dbReference>
<feature type="signal peptide" evidence="8">
    <location>
        <begin position="1"/>
        <end position="18"/>
    </location>
</feature>
<comment type="similarity">
    <text evidence="3">Belongs to the polysaccharide lyase 4 family.</text>
</comment>
<feature type="chain" id="PRO_5044809978" description="rhamnogalacturonan endolyase" evidence="8">
    <location>
        <begin position="19"/>
        <end position="671"/>
    </location>
</feature>
<evidence type="ECO:0000256" key="1">
    <source>
        <dbReference type="ARBA" id="ARBA00001324"/>
    </source>
</evidence>
<dbReference type="SUPFAM" id="SSF49452">
    <property type="entry name" value="Starch-binding domain-like"/>
    <property type="match status" value="1"/>
</dbReference>
<evidence type="ECO:0000259" key="9">
    <source>
        <dbReference type="Pfam" id="PF14683"/>
    </source>
</evidence>
<dbReference type="InterPro" id="IPR029411">
    <property type="entry name" value="RG-lyase_III"/>
</dbReference>
<feature type="domain" description="Rhamnogalacturonan lyase" evidence="9">
    <location>
        <begin position="469"/>
        <end position="660"/>
    </location>
</feature>
<keyword evidence="5" id="KW-0964">Secreted</keyword>
<keyword evidence="12" id="KW-1185">Reference proteome</keyword>
<dbReference type="InterPro" id="IPR029413">
    <property type="entry name" value="RG-lyase_II"/>
</dbReference>
<evidence type="ECO:0000256" key="5">
    <source>
        <dbReference type="ARBA" id="ARBA00022525"/>
    </source>
</evidence>
<dbReference type="GO" id="GO:0005576">
    <property type="term" value="C:extracellular region"/>
    <property type="evidence" value="ECO:0007669"/>
    <property type="project" value="UniProtKB-SubCell"/>
</dbReference>
<evidence type="ECO:0000313" key="11">
    <source>
        <dbReference type="EMBL" id="KAL1569705.1"/>
    </source>
</evidence>
<dbReference type="CDD" id="cd10316">
    <property type="entry name" value="RGL4_M"/>
    <property type="match status" value="1"/>
</dbReference>
<dbReference type="InterPro" id="IPR010325">
    <property type="entry name" value="Rhamnogal_lyase"/>
</dbReference>
<evidence type="ECO:0000256" key="6">
    <source>
        <dbReference type="ARBA" id="ARBA00022729"/>
    </source>
</evidence>
<dbReference type="Proteomes" id="UP001567538">
    <property type="component" value="Unassembled WGS sequence"/>
</dbReference>
<sequence length="671" mass="76210">MTLWVGMVLLPLFLPIHSQTVNREMPVDLPFQAEGVKLVQRGNHVEMSNGIVSITLTVPGGSVTNITYQGSDNLLLTRDKETDRGHWDVVWNGPAESTAKTDNLEGTDYKVISQNENQTEISFTRTWSSASSLAPLNIDKRYVMLRGSPGFYTYAVLERLNGWPSFLIQEGRIVFKLQENKFHYMAMSDERQRFMPTREDRESGEQLAYKEAVLLKNPTNPEFNGEVDDKYLYSSDNKDNKVHGWVSNDKVPIGFWMITPSNEFRTGGPIKQDLTSHVGPILLSMFISRHYTGADIDVKFETQDNWKKVFGPNFIYLNSNASALEDPSVLWNDAKLRMKKEEAEWPYNFLLSEEYLKSDQRGSITGQLLVHDRLVSKQPMPAASAYVGLAPPGAAGSWQIENKGYQFWTRTDEKGNFVIKNVIPGTYNLFGWVPGVVGDFKHVSDITISPRSSVTVETLVFDPPRNGPTLWEIGIPDRSAAEFFIPDPNPKFKIHPYKLPIEKFRQYGLWDRYTDLYPKNDLVFTIGTSNYKKDWFFAHVTRKMGDTEYAPTQWQIVFNLKTVDKEANYTLQLALASATAVDLQVRINDQVSPPHFETGFIGRDNAVARHGIRGLYRFYSIMVQGGQKLVVGENKLFLSQALGSRKLEAFNSIMYDYIRLEGPPINIGVAQ</sequence>
<evidence type="ECO:0000256" key="3">
    <source>
        <dbReference type="ARBA" id="ARBA00010418"/>
    </source>
</evidence>
<dbReference type="EC" id="4.2.2.23" evidence="4"/>
<dbReference type="InterPro" id="IPR008979">
    <property type="entry name" value="Galactose-bd-like_sf"/>
</dbReference>
<dbReference type="Pfam" id="PF14686">
    <property type="entry name" value="fn3_3"/>
    <property type="match status" value="1"/>
</dbReference>
<dbReference type="Gene3D" id="2.70.98.10">
    <property type="match status" value="1"/>
</dbReference>
<dbReference type="CDD" id="cd10317">
    <property type="entry name" value="RGL4_C"/>
    <property type="match status" value="1"/>
</dbReference>
<dbReference type="InterPro" id="IPR014718">
    <property type="entry name" value="GH-type_carb-bd"/>
</dbReference>
<keyword evidence="6 8" id="KW-0732">Signal</keyword>
<evidence type="ECO:0000256" key="2">
    <source>
        <dbReference type="ARBA" id="ARBA00004613"/>
    </source>
</evidence>
<dbReference type="EMBL" id="JBEAFC010000001">
    <property type="protein sequence ID" value="KAL1569705.1"/>
    <property type="molecule type" value="Genomic_DNA"/>
</dbReference>
<dbReference type="CDD" id="cd10320">
    <property type="entry name" value="RGL4_N"/>
    <property type="match status" value="1"/>
</dbReference>
<comment type="subcellular location">
    <subcellularLocation>
        <location evidence="2">Secreted</location>
    </subcellularLocation>
</comment>
<proteinExistence type="inferred from homology"/>
<dbReference type="Pfam" id="PF06045">
    <property type="entry name" value="Rhamnogal_lyase"/>
    <property type="match status" value="1"/>
</dbReference>
<dbReference type="SUPFAM" id="SSF49785">
    <property type="entry name" value="Galactose-binding domain-like"/>
    <property type="match status" value="1"/>
</dbReference>
<evidence type="ECO:0000259" key="10">
    <source>
        <dbReference type="Pfam" id="PF14686"/>
    </source>
</evidence>
<evidence type="ECO:0000256" key="8">
    <source>
        <dbReference type="SAM" id="SignalP"/>
    </source>
</evidence>
<protein>
    <recommendedName>
        <fullName evidence="4">rhamnogalacturonan endolyase</fullName>
        <ecNumber evidence="4">4.2.2.23</ecNumber>
    </recommendedName>
</protein>
<dbReference type="PANTHER" id="PTHR32018:SF50">
    <property type="entry name" value="RHAMNOGALACTURONAN ENDOLYASE"/>
    <property type="match status" value="1"/>
</dbReference>
<evidence type="ECO:0000256" key="4">
    <source>
        <dbReference type="ARBA" id="ARBA00012437"/>
    </source>
</evidence>
<dbReference type="InterPro" id="IPR011013">
    <property type="entry name" value="Gal_mutarotase_sf_dom"/>
</dbReference>
<evidence type="ECO:0000313" key="12">
    <source>
        <dbReference type="Proteomes" id="UP001567538"/>
    </source>
</evidence>
<dbReference type="PANTHER" id="PTHR32018">
    <property type="entry name" value="RHAMNOGALACTURONATE LYASE FAMILY PROTEIN"/>
    <property type="match status" value="1"/>
</dbReference>
<reference evidence="11 12" key="1">
    <citation type="submission" date="2024-06" db="EMBL/GenBank/DDBJ databases">
        <title>A chromosome level genome sequence of Diviner's sage (Salvia divinorum).</title>
        <authorList>
            <person name="Ford S.A."/>
            <person name="Ro D.-K."/>
            <person name="Ness R.W."/>
            <person name="Phillips M.A."/>
        </authorList>
    </citation>
    <scope>NUCLEOTIDE SEQUENCE [LARGE SCALE GENOMIC DNA]</scope>
    <source>
        <strain evidence="11">SAF-2024a</strain>
        <tissue evidence="11">Leaf</tissue>
    </source>
</reference>
<feature type="domain" description="Rhamnogalacturonan lyase" evidence="10">
    <location>
        <begin position="384"/>
        <end position="455"/>
    </location>
</feature>
<dbReference type="Gene3D" id="2.60.120.260">
    <property type="entry name" value="Galactose-binding domain-like"/>
    <property type="match status" value="1"/>
</dbReference>
<gene>
    <name evidence="11" type="ORF">AAHA92_01149</name>
</gene>
<dbReference type="Pfam" id="PF14683">
    <property type="entry name" value="CBM-like"/>
    <property type="match status" value="1"/>
</dbReference>
<comment type="catalytic activity">
    <reaction evidence="1">
        <text>Endotype eliminative cleavage of L-alpha-rhamnopyranosyl-(1-&gt;4)-alpha-D-galactopyranosyluronic acid bonds of rhamnogalacturonan I domains in ramified hairy regions of pectin leaving L-rhamnopyranose at the reducing end and 4-deoxy-4,5-unsaturated D-galactopyranosyluronic acid at the non-reducing end.</text>
        <dbReference type="EC" id="4.2.2.23"/>
    </reaction>
</comment>
<keyword evidence="7 11" id="KW-0456">Lyase</keyword>
<comment type="caution">
    <text evidence="11">The sequence shown here is derived from an EMBL/GenBank/DDBJ whole genome shotgun (WGS) entry which is preliminary data.</text>
</comment>
<dbReference type="InterPro" id="IPR051850">
    <property type="entry name" value="Polysacch_Lyase_4"/>
</dbReference>
<evidence type="ECO:0000256" key="7">
    <source>
        <dbReference type="ARBA" id="ARBA00023239"/>
    </source>
</evidence>
<dbReference type="AlphaFoldDB" id="A0ABD1IMK9"/>
<organism evidence="11 12">
    <name type="scientific">Salvia divinorum</name>
    <name type="common">Maria pastora</name>
    <name type="synonym">Diviner's sage</name>
    <dbReference type="NCBI Taxonomy" id="28513"/>
    <lineage>
        <taxon>Eukaryota</taxon>
        <taxon>Viridiplantae</taxon>
        <taxon>Streptophyta</taxon>
        <taxon>Embryophyta</taxon>
        <taxon>Tracheophyta</taxon>
        <taxon>Spermatophyta</taxon>
        <taxon>Magnoliopsida</taxon>
        <taxon>eudicotyledons</taxon>
        <taxon>Gunneridae</taxon>
        <taxon>Pentapetalae</taxon>
        <taxon>asterids</taxon>
        <taxon>lamiids</taxon>
        <taxon>Lamiales</taxon>
        <taxon>Lamiaceae</taxon>
        <taxon>Nepetoideae</taxon>
        <taxon>Mentheae</taxon>
        <taxon>Salviinae</taxon>
        <taxon>Salvia</taxon>
        <taxon>Salvia subgen. Calosphace</taxon>
    </lineage>
</organism>
<name>A0ABD1IMK9_SALDI</name>
<dbReference type="InterPro" id="IPR013784">
    <property type="entry name" value="Carb-bd-like_fold"/>
</dbReference>
<dbReference type="SUPFAM" id="SSF74650">
    <property type="entry name" value="Galactose mutarotase-like"/>
    <property type="match status" value="1"/>
</dbReference>
<dbReference type="Gene3D" id="2.60.40.1120">
    <property type="entry name" value="Carboxypeptidase-like, regulatory domain"/>
    <property type="match status" value="1"/>
</dbReference>
<accession>A0ABD1IMK9</accession>